<organism evidence="3">
    <name type="scientific">Triticum aestivum</name>
    <name type="common">Wheat</name>
    <dbReference type="NCBI Taxonomy" id="4565"/>
    <lineage>
        <taxon>Eukaryota</taxon>
        <taxon>Viridiplantae</taxon>
        <taxon>Streptophyta</taxon>
        <taxon>Embryophyta</taxon>
        <taxon>Tracheophyta</taxon>
        <taxon>Spermatophyta</taxon>
        <taxon>Magnoliopsida</taxon>
        <taxon>Liliopsida</taxon>
        <taxon>Poales</taxon>
        <taxon>Poaceae</taxon>
        <taxon>BOP clade</taxon>
        <taxon>Pooideae</taxon>
        <taxon>Triticodae</taxon>
        <taxon>Triticeae</taxon>
        <taxon>Triticinae</taxon>
        <taxon>Triticum</taxon>
    </lineage>
</organism>
<dbReference type="GO" id="GO:0009793">
    <property type="term" value="P:embryo development ending in seed dormancy"/>
    <property type="evidence" value="ECO:0007669"/>
    <property type="project" value="InterPro"/>
</dbReference>
<dbReference type="PANTHER" id="PTHR33493:SF18">
    <property type="entry name" value="OS06G0324400 PROTEIN"/>
    <property type="match status" value="1"/>
</dbReference>
<accession>A0A219KT09</accession>
<dbReference type="EMBL" id="KF420086">
    <property type="protein sequence ID" value="AHA51694.1"/>
    <property type="molecule type" value="mRNA"/>
</dbReference>
<evidence type="ECO:0000313" key="3">
    <source>
        <dbReference type="EMBL" id="AHA51694.1"/>
    </source>
</evidence>
<feature type="compositionally biased region" description="Basic and acidic residues" evidence="2">
    <location>
        <begin position="55"/>
        <end position="72"/>
    </location>
</feature>
<comment type="similarity">
    <text evidence="1">Belongs to the LEA type 1 family.</text>
</comment>
<feature type="compositionally biased region" description="Basic and acidic residues" evidence="2">
    <location>
        <begin position="38"/>
        <end position="49"/>
    </location>
</feature>
<dbReference type="ExpressionAtlas" id="A0A219KT09">
    <property type="expression patterns" value="baseline"/>
</dbReference>
<evidence type="ECO:0000256" key="1">
    <source>
        <dbReference type="ARBA" id="ARBA00010975"/>
    </source>
</evidence>
<reference evidence="3" key="1">
    <citation type="submission" date="2013-07" db="EMBL/GenBank/DDBJ databases">
        <authorList>
            <person name="Pilkington S."/>
        </authorList>
    </citation>
    <scope>NUCLEOTIDE SEQUENCE</scope>
</reference>
<dbReference type="InterPro" id="IPR005513">
    <property type="entry name" value="LEA_1"/>
</dbReference>
<sequence length="80" mass="8675">MATIKAKVQDAASSAKAGIDKAKATAGEKVQKATTTDPAKKREAEEKKVDRMHKVHSDERDEKGDHSVERSGRRTIVTGT</sequence>
<gene>
    <name evidence="3" type="primary">LEA</name>
</gene>
<evidence type="ECO:0000256" key="2">
    <source>
        <dbReference type="SAM" id="MobiDB-lite"/>
    </source>
</evidence>
<dbReference type="Pfam" id="PF03760">
    <property type="entry name" value="LEA_1"/>
    <property type="match status" value="1"/>
</dbReference>
<feature type="region of interest" description="Disordered" evidence="2">
    <location>
        <begin position="1"/>
        <end position="80"/>
    </location>
</feature>
<proteinExistence type="evidence at transcript level"/>
<name>A0A219KT09_WHEAT</name>
<dbReference type="AlphaFoldDB" id="A0A219KT09"/>
<protein>
    <submittedName>
        <fullName evidence="3">Uncharacterized protein</fullName>
    </submittedName>
</protein>
<dbReference type="PANTHER" id="PTHR33493">
    <property type="entry name" value="LATE EMBRYOGENESIS ABUNDANT PROTEIN 6-RELATED"/>
    <property type="match status" value="1"/>
</dbReference>